<gene>
    <name evidence="3" type="ORF">OXH55_11805</name>
</gene>
<dbReference type="Pfam" id="PF06445">
    <property type="entry name" value="GyrI-like"/>
    <property type="match status" value="1"/>
</dbReference>
<evidence type="ECO:0000259" key="2">
    <source>
        <dbReference type="PROSITE" id="PS50937"/>
    </source>
</evidence>
<dbReference type="Gene3D" id="3.20.80.10">
    <property type="entry name" value="Regulatory factor, effector binding domain"/>
    <property type="match status" value="1"/>
</dbReference>
<dbReference type="InterPro" id="IPR047057">
    <property type="entry name" value="MerR_fam"/>
</dbReference>
<sequence>MKREYLISEIAKMFNVTKRTLQYYDEIGLLKPAFIKENGYRVYGDDELAKLIEILILKNVGLNSRNIKSIFENKTPENIEKILNNADKKLEQEMKKIMFLKENIRLIKGTLSSKNSTYNGIKIKQLEERKIIKIKQSGESLNNLSDMLASGTEILKKVINNQIPFVEFGFIFDKNSNILQEYTRYSCYFFTVSKNYEFKDSTNLNKGSYACLRVEGYLQELDKEIKKLLLWIEENGYKIAGDIIYSESFISLHYDDPNKTNGEIQIPIITT</sequence>
<evidence type="ECO:0000256" key="1">
    <source>
        <dbReference type="ARBA" id="ARBA00023125"/>
    </source>
</evidence>
<dbReference type="RefSeq" id="WP_268050190.1">
    <property type="nucleotide sequence ID" value="NZ_JAPQES010000004.1"/>
</dbReference>
<dbReference type="SMART" id="SM00422">
    <property type="entry name" value="HTH_MERR"/>
    <property type="match status" value="1"/>
</dbReference>
<dbReference type="SUPFAM" id="SSF46955">
    <property type="entry name" value="Putative DNA-binding domain"/>
    <property type="match status" value="1"/>
</dbReference>
<dbReference type="PROSITE" id="PS50937">
    <property type="entry name" value="HTH_MERR_2"/>
    <property type="match status" value="1"/>
</dbReference>
<proteinExistence type="predicted"/>
<dbReference type="PANTHER" id="PTHR30204:SF96">
    <property type="entry name" value="CHROMOSOME-ANCHORING PROTEIN RACA"/>
    <property type="match status" value="1"/>
</dbReference>
<comment type="caution">
    <text evidence="3">The sequence shown here is derived from an EMBL/GenBank/DDBJ whole genome shotgun (WGS) entry which is preliminary data.</text>
</comment>
<name>A0ABT4CSC2_9CLOT</name>
<organism evidence="3 4">
    <name type="scientific">Clostridium ganghwense</name>
    <dbReference type="NCBI Taxonomy" id="312089"/>
    <lineage>
        <taxon>Bacteria</taxon>
        <taxon>Bacillati</taxon>
        <taxon>Bacillota</taxon>
        <taxon>Clostridia</taxon>
        <taxon>Eubacteriales</taxon>
        <taxon>Clostridiaceae</taxon>
        <taxon>Clostridium</taxon>
    </lineage>
</organism>
<keyword evidence="4" id="KW-1185">Reference proteome</keyword>
<dbReference type="InterPro" id="IPR000551">
    <property type="entry name" value="MerR-type_HTH_dom"/>
</dbReference>
<evidence type="ECO:0000313" key="3">
    <source>
        <dbReference type="EMBL" id="MCY6371323.1"/>
    </source>
</evidence>
<protein>
    <submittedName>
        <fullName evidence="3">MerR family transcriptional regulator</fullName>
    </submittedName>
</protein>
<accession>A0ABT4CSC2</accession>
<dbReference type="InterPro" id="IPR011256">
    <property type="entry name" value="Reg_factor_effector_dom_sf"/>
</dbReference>
<dbReference type="CDD" id="cd01106">
    <property type="entry name" value="HTH_TipAL-Mta"/>
    <property type="match status" value="1"/>
</dbReference>
<dbReference type="Pfam" id="PF13411">
    <property type="entry name" value="MerR_1"/>
    <property type="match status" value="1"/>
</dbReference>
<dbReference type="InterPro" id="IPR009061">
    <property type="entry name" value="DNA-bd_dom_put_sf"/>
</dbReference>
<keyword evidence="1" id="KW-0238">DNA-binding</keyword>
<reference evidence="3" key="1">
    <citation type="submission" date="2022-12" db="EMBL/GenBank/DDBJ databases">
        <authorList>
            <person name="Wang J."/>
        </authorList>
    </citation>
    <scope>NUCLEOTIDE SEQUENCE</scope>
    <source>
        <strain evidence="3">HY-42-06</strain>
    </source>
</reference>
<dbReference type="PANTHER" id="PTHR30204">
    <property type="entry name" value="REDOX-CYCLING DRUG-SENSING TRANSCRIPTIONAL ACTIVATOR SOXR"/>
    <property type="match status" value="1"/>
</dbReference>
<dbReference type="SUPFAM" id="SSF55136">
    <property type="entry name" value="Probable bacterial effector-binding domain"/>
    <property type="match status" value="1"/>
</dbReference>
<dbReference type="Gene3D" id="1.10.1660.10">
    <property type="match status" value="1"/>
</dbReference>
<evidence type="ECO:0000313" key="4">
    <source>
        <dbReference type="Proteomes" id="UP001079657"/>
    </source>
</evidence>
<dbReference type="InterPro" id="IPR029442">
    <property type="entry name" value="GyrI-like"/>
</dbReference>
<dbReference type="EMBL" id="JAPQES010000004">
    <property type="protein sequence ID" value="MCY6371323.1"/>
    <property type="molecule type" value="Genomic_DNA"/>
</dbReference>
<dbReference type="Proteomes" id="UP001079657">
    <property type="component" value="Unassembled WGS sequence"/>
</dbReference>
<feature type="domain" description="HTH merR-type" evidence="2">
    <location>
        <begin position="4"/>
        <end position="73"/>
    </location>
</feature>